<evidence type="ECO:0000313" key="3">
    <source>
        <dbReference type="EMBL" id="KAG7458748.1"/>
    </source>
</evidence>
<sequence length="331" mass="36750">MRKVPSDTCALLNDHSDCEDDCEGETLLAADRTHGRSVDRSWKRKTCPPCGWLCLYSLVVLLSILQVLSLVFYIGTYWRVEELQLQLTALHERAESNDIEQKGAENIAEDKHAYVTKTENEQKLLTMEANLARVNQYVVSLKSSYEKLKSAVEQGETQAQLSSLSNIILHINKTASNDFLSVRAETSHLKCAIANLTRTISVMEENISSNMEGLDRAFAHIQKLNAEMGLVHGYPNTADLKTTHVPLARPRPQENNSSTNILLMKMNSTPPPTDKHSNNSMEATLSRNSSGELQATIPAQEAVREPDRNDENLQPTAGSTEIAGFTEAGRN</sequence>
<feature type="region of interest" description="Disordered" evidence="1">
    <location>
        <begin position="264"/>
        <end position="331"/>
    </location>
</feature>
<dbReference type="AlphaFoldDB" id="A0A9D3SWF9"/>
<protein>
    <submittedName>
        <fullName evidence="3">Uncharacterized protein</fullName>
    </submittedName>
</protein>
<keyword evidence="2" id="KW-0812">Transmembrane</keyword>
<keyword evidence="2" id="KW-0472">Membrane</keyword>
<evidence type="ECO:0000256" key="2">
    <source>
        <dbReference type="SAM" id="Phobius"/>
    </source>
</evidence>
<evidence type="ECO:0000256" key="1">
    <source>
        <dbReference type="SAM" id="MobiDB-lite"/>
    </source>
</evidence>
<dbReference type="Proteomes" id="UP001046870">
    <property type="component" value="Chromosome 20"/>
</dbReference>
<keyword evidence="2" id="KW-1133">Transmembrane helix</keyword>
<feature type="compositionally biased region" description="Basic and acidic residues" evidence="1">
    <location>
        <begin position="302"/>
        <end position="311"/>
    </location>
</feature>
<keyword evidence="4" id="KW-1185">Reference proteome</keyword>
<accession>A0A9D3SWF9</accession>
<comment type="caution">
    <text evidence="3">The sequence shown here is derived from an EMBL/GenBank/DDBJ whole genome shotgun (WGS) entry which is preliminary data.</text>
</comment>
<dbReference type="EMBL" id="JAFDVH010000020">
    <property type="protein sequence ID" value="KAG7458748.1"/>
    <property type="molecule type" value="Genomic_DNA"/>
</dbReference>
<organism evidence="3 4">
    <name type="scientific">Megalops atlanticus</name>
    <name type="common">Tarpon</name>
    <name type="synonym">Clupea gigantea</name>
    <dbReference type="NCBI Taxonomy" id="7932"/>
    <lineage>
        <taxon>Eukaryota</taxon>
        <taxon>Metazoa</taxon>
        <taxon>Chordata</taxon>
        <taxon>Craniata</taxon>
        <taxon>Vertebrata</taxon>
        <taxon>Euteleostomi</taxon>
        <taxon>Actinopterygii</taxon>
        <taxon>Neopterygii</taxon>
        <taxon>Teleostei</taxon>
        <taxon>Elopiformes</taxon>
        <taxon>Megalopidae</taxon>
        <taxon>Megalops</taxon>
    </lineage>
</organism>
<feature type="transmembrane region" description="Helical" evidence="2">
    <location>
        <begin position="50"/>
        <end position="78"/>
    </location>
</feature>
<gene>
    <name evidence="3" type="ORF">MATL_G00223930</name>
</gene>
<name>A0A9D3SWF9_MEGAT</name>
<reference evidence="3" key="1">
    <citation type="submission" date="2021-01" db="EMBL/GenBank/DDBJ databases">
        <authorList>
            <person name="Zahm M."/>
            <person name="Roques C."/>
            <person name="Cabau C."/>
            <person name="Klopp C."/>
            <person name="Donnadieu C."/>
            <person name="Jouanno E."/>
            <person name="Lampietro C."/>
            <person name="Louis A."/>
            <person name="Herpin A."/>
            <person name="Echchiki A."/>
            <person name="Berthelot C."/>
            <person name="Parey E."/>
            <person name="Roest-Crollius H."/>
            <person name="Braasch I."/>
            <person name="Postlethwait J."/>
            <person name="Bobe J."/>
            <person name="Montfort J."/>
            <person name="Bouchez O."/>
            <person name="Begum T."/>
            <person name="Mejri S."/>
            <person name="Adams A."/>
            <person name="Chen W.-J."/>
            <person name="Guiguen Y."/>
        </authorList>
    </citation>
    <scope>NUCLEOTIDE SEQUENCE</scope>
    <source>
        <strain evidence="3">YG-15Mar2019-1</strain>
        <tissue evidence="3">Brain</tissue>
    </source>
</reference>
<feature type="compositionally biased region" description="Polar residues" evidence="1">
    <location>
        <begin position="278"/>
        <end position="293"/>
    </location>
</feature>
<proteinExistence type="predicted"/>
<evidence type="ECO:0000313" key="4">
    <source>
        <dbReference type="Proteomes" id="UP001046870"/>
    </source>
</evidence>
<dbReference type="OrthoDB" id="8942517at2759"/>